<dbReference type="EMBL" id="PIQE01000001">
    <property type="protein sequence ID" value="RUO74201.1"/>
    <property type="molecule type" value="Genomic_DNA"/>
</dbReference>
<keyword evidence="13 15" id="KW-0368">Histidine biosynthesis</keyword>
<dbReference type="EC" id="3.6.1.31" evidence="15"/>
<dbReference type="PANTHER" id="PTHR42945:SF9">
    <property type="entry name" value="HISTIDINE BIOSYNTHESIS BIFUNCTIONAL PROTEIN HISIE"/>
    <property type="match status" value="1"/>
</dbReference>
<dbReference type="FunFam" id="1.10.287.1080:FF:000002">
    <property type="entry name" value="Histidine biosynthesis bifunctional protein HisIE"/>
    <property type="match status" value="1"/>
</dbReference>
<evidence type="ECO:0000256" key="1">
    <source>
        <dbReference type="ARBA" id="ARBA00000024"/>
    </source>
</evidence>
<evidence type="ECO:0000256" key="3">
    <source>
        <dbReference type="ARBA" id="ARBA00004496"/>
    </source>
</evidence>
<keyword evidence="8 15" id="KW-0963">Cytoplasm</keyword>
<dbReference type="NCBIfam" id="NF000768">
    <property type="entry name" value="PRK00051.1"/>
    <property type="match status" value="1"/>
</dbReference>
<dbReference type="NCBIfam" id="TIGR03188">
    <property type="entry name" value="histidine_hisI"/>
    <property type="match status" value="1"/>
</dbReference>
<comment type="pathway">
    <text evidence="4 15">Amino-acid biosynthesis; L-histidine biosynthesis; L-histidine from 5-phospho-alpha-D-ribose 1-diphosphate: step 3/9.</text>
</comment>
<proteinExistence type="inferred from homology"/>
<dbReference type="RefSeq" id="WP_026861939.1">
    <property type="nucleotide sequence ID" value="NZ_PIQE01000001.1"/>
</dbReference>
<evidence type="ECO:0000256" key="2">
    <source>
        <dbReference type="ARBA" id="ARBA00001460"/>
    </source>
</evidence>
<dbReference type="HAMAP" id="MF_01020">
    <property type="entry name" value="HisE"/>
    <property type="match status" value="1"/>
</dbReference>
<protein>
    <recommendedName>
        <fullName evidence="15">Histidine biosynthesis bifunctional protein HisIE</fullName>
    </recommendedName>
    <domain>
        <recommendedName>
            <fullName evidence="15">Phosphoribosyl-AMP cyclohydrolase</fullName>
            <shortName evidence="15">PRA-CH</shortName>
            <ecNumber evidence="15">3.5.4.19</ecNumber>
        </recommendedName>
    </domain>
    <domain>
        <recommendedName>
            <fullName evidence="15">Phosphoribosyl-ATP pyrophosphatase</fullName>
            <shortName evidence="15">PRA-PH</shortName>
            <ecNumber evidence="15">3.6.1.31</ecNumber>
        </recommendedName>
    </domain>
</protein>
<keyword evidence="10 15" id="KW-0547">Nucleotide-binding</keyword>
<comment type="catalytic activity">
    <reaction evidence="2 15">
        <text>1-(5-phospho-beta-D-ribosyl)-ATP + H2O = 1-(5-phospho-beta-D-ribosyl)-5'-AMP + diphosphate + H(+)</text>
        <dbReference type="Rhea" id="RHEA:22828"/>
        <dbReference type="ChEBI" id="CHEBI:15377"/>
        <dbReference type="ChEBI" id="CHEBI:15378"/>
        <dbReference type="ChEBI" id="CHEBI:33019"/>
        <dbReference type="ChEBI" id="CHEBI:59457"/>
        <dbReference type="ChEBI" id="CHEBI:73183"/>
        <dbReference type="EC" id="3.6.1.31"/>
    </reaction>
</comment>
<dbReference type="HAMAP" id="MF_01019">
    <property type="entry name" value="HisIE"/>
    <property type="match status" value="1"/>
</dbReference>
<dbReference type="GO" id="GO:0000105">
    <property type="term" value="P:L-histidine biosynthetic process"/>
    <property type="evidence" value="ECO:0007669"/>
    <property type="project" value="UniProtKB-UniRule"/>
</dbReference>
<dbReference type="InterPro" id="IPR008179">
    <property type="entry name" value="HisE"/>
</dbReference>
<comment type="catalytic activity">
    <reaction evidence="1 15">
        <text>1-(5-phospho-beta-D-ribosyl)-5'-AMP + H2O = 1-(5-phospho-beta-D-ribosyl)-5-[(5-phospho-beta-D-ribosylamino)methylideneamino]imidazole-4-carboxamide</text>
        <dbReference type="Rhea" id="RHEA:20049"/>
        <dbReference type="ChEBI" id="CHEBI:15377"/>
        <dbReference type="ChEBI" id="CHEBI:58435"/>
        <dbReference type="ChEBI" id="CHEBI:59457"/>
        <dbReference type="EC" id="3.5.4.19"/>
    </reaction>
</comment>
<name>A0A432Z8Q0_9GAMM</name>
<comment type="caution">
    <text evidence="17">The sequence shown here is derived from an EMBL/GenBank/DDBJ whole genome shotgun (WGS) entry which is preliminary data.</text>
</comment>
<dbReference type="NCBIfam" id="NF002747">
    <property type="entry name" value="PRK02759.1"/>
    <property type="match status" value="1"/>
</dbReference>
<evidence type="ECO:0000256" key="10">
    <source>
        <dbReference type="ARBA" id="ARBA00022741"/>
    </source>
</evidence>
<organism evidence="17 18">
    <name type="scientific">Pseudidiomarina sediminum</name>
    <dbReference type="NCBI Taxonomy" id="431675"/>
    <lineage>
        <taxon>Bacteria</taxon>
        <taxon>Pseudomonadati</taxon>
        <taxon>Pseudomonadota</taxon>
        <taxon>Gammaproteobacteria</taxon>
        <taxon>Alteromonadales</taxon>
        <taxon>Idiomarinaceae</taxon>
        <taxon>Pseudidiomarina</taxon>
    </lineage>
</organism>
<evidence type="ECO:0000259" key="16">
    <source>
        <dbReference type="Pfam" id="PF01502"/>
    </source>
</evidence>
<dbReference type="Gene3D" id="3.10.20.810">
    <property type="entry name" value="Phosphoribosyl-AMP cyclohydrolase"/>
    <property type="match status" value="1"/>
</dbReference>
<gene>
    <name evidence="15" type="primary">hisI</name>
    <name evidence="15" type="synonym">hisIE</name>
    <name evidence="17" type="ORF">CWI80_02270</name>
</gene>
<sequence length="213" mass="23735">MQVTLETINQLDFAKQQQLLPAIVQHPYSGTVLMQGYMNPEALQQTLASGRVTFYSRSKQRLWCKGEQSGHYLALQAVHTDCDADSLLVVALPQGPTCHLGTESCFSDNQSGNQNDNQFAEQPLLQHLMRVIQQRQPDAQSGSYTERLLAEGSKRVAQKVGEEGVEVALAAATGDREELLNESADLLYHLLVLLHSEQLELTDVLAVLHQRRR</sequence>
<dbReference type="SUPFAM" id="SSF141734">
    <property type="entry name" value="HisI-like"/>
    <property type="match status" value="1"/>
</dbReference>
<evidence type="ECO:0000256" key="12">
    <source>
        <dbReference type="ARBA" id="ARBA00022840"/>
    </source>
</evidence>
<dbReference type="Proteomes" id="UP000287022">
    <property type="component" value="Unassembled WGS sequence"/>
</dbReference>
<dbReference type="CDD" id="cd11534">
    <property type="entry name" value="NTP-PPase_HisIE_like"/>
    <property type="match status" value="1"/>
</dbReference>
<dbReference type="InterPro" id="IPR021130">
    <property type="entry name" value="PRib-ATP_PPHydrolase-like"/>
</dbReference>
<dbReference type="Pfam" id="PF01502">
    <property type="entry name" value="PRA-CH"/>
    <property type="match status" value="1"/>
</dbReference>
<dbReference type="GO" id="GO:0004635">
    <property type="term" value="F:phosphoribosyl-AMP cyclohydrolase activity"/>
    <property type="evidence" value="ECO:0007669"/>
    <property type="project" value="UniProtKB-UniRule"/>
</dbReference>
<dbReference type="EC" id="3.5.4.19" evidence="15"/>
<evidence type="ECO:0000256" key="15">
    <source>
        <dbReference type="HAMAP-Rule" id="MF_01019"/>
    </source>
</evidence>
<evidence type="ECO:0000256" key="4">
    <source>
        <dbReference type="ARBA" id="ARBA00005169"/>
    </source>
</evidence>
<dbReference type="UniPathway" id="UPA00031">
    <property type="reaction ID" value="UER00007"/>
</dbReference>
<dbReference type="Pfam" id="PF01503">
    <property type="entry name" value="PRA-PH"/>
    <property type="match status" value="1"/>
</dbReference>
<reference evidence="18" key="1">
    <citation type="journal article" date="2018" name="Front. Microbiol.">
        <title>Genome-Based Analysis Reveals the Taxonomy and Diversity of the Family Idiomarinaceae.</title>
        <authorList>
            <person name="Liu Y."/>
            <person name="Lai Q."/>
            <person name="Shao Z."/>
        </authorList>
    </citation>
    <scope>NUCLEOTIDE SEQUENCE [LARGE SCALE GENOMIC DNA]</scope>
    <source>
        <strain evidence="18">c121</strain>
    </source>
</reference>
<dbReference type="InterPro" id="IPR038019">
    <property type="entry name" value="PRib_AMP_CycHydrolase_sf"/>
</dbReference>
<evidence type="ECO:0000313" key="17">
    <source>
        <dbReference type="EMBL" id="RUO74201.1"/>
    </source>
</evidence>
<dbReference type="Gene3D" id="1.10.287.1080">
    <property type="entry name" value="MazG-like"/>
    <property type="match status" value="1"/>
</dbReference>
<evidence type="ECO:0000313" key="18">
    <source>
        <dbReference type="Proteomes" id="UP000287022"/>
    </source>
</evidence>
<dbReference type="GO" id="GO:0005524">
    <property type="term" value="F:ATP binding"/>
    <property type="evidence" value="ECO:0007669"/>
    <property type="project" value="UniProtKB-KW"/>
</dbReference>
<evidence type="ECO:0000256" key="14">
    <source>
        <dbReference type="ARBA" id="ARBA00023268"/>
    </source>
</evidence>
<dbReference type="GO" id="GO:0004636">
    <property type="term" value="F:phosphoribosyl-ATP diphosphatase activity"/>
    <property type="evidence" value="ECO:0007669"/>
    <property type="project" value="UniProtKB-UniRule"/>
</dbReference>
<comment type="similarity">
    <text evidence="6 15">In the C-terminal section; belongs to the PRA-PH family.</text>
</comment>
<dbReference type="FunFam" id="3.10.20.810:FF:000001">
    <property type="entry name" value="Histidine biosynthesis bifunctional protein HisIE"/>
    <property type="match status" value="1"/>
</dbReference>
<evidence type="ECO:0000256" key="9">
    <source>
        <dbReference type="ARBA" id="ARBA00022605"/>
    </source>
</evidence>
<keyword evidence="12 15" id="KW-0067">ATP-binding</keyword>
<feature type="domain" description="Phosphoribosyl-AMP cyclohydrolase" evidence="16">
    <location>
        <begin position="34"/>
        <end position="106"/>
    </location>
</feature>
<evidence type="ECO:0000256" key="5">
    <source>
        <dbReference type="ARBA" id="ARBA00005204"/>
    </source>
</evidence>
<accession>A0A432Z8Q0</accession>
<keyword evidence="18" id="KW-1185">Reference proteome</keyword>
<dbReference type="STRING" id="1122124.GCA_000423165_00946"/>
<dbReference type="InterPro" id="IPR023019">
    <property type="entry name" value="His_synth_HisIE"/>
</dbReference>
<comment type="pathway">
    <text evidence="5 15">Amino-acid biosynthesis; L-histidine biosynthesis; L-histidine from 5-phospho-alpha-D-ribose 1-diphosphate: step 2/9.</text>
</comment>
<dbReference type="GO" id="GO:0005737">
    <property type="term" value="C:cytoplasm"/>
    <property type="evidence" value="ECO:0007669"/>
    <property type="project" value="UniProtKB-SubCell"/>
</dbReference>
<feature type="region of interest" description="Phosphoribosyl-ATP pyrophosphohydrolase" evidence="15">
    <location>
        <begin position="125"/>
        <end position="213"/>
    </location>
</feature>
<dbReference type="PANTHER" id="PTHR42945">
    <property type="entry name" value="HISTIDINE BIOSYNTHESIS BIFUNCTIONAL PROTEIN"/>
    <property type="match status" value="1"/>
</dbReference>
<comment type="subcellular location">
    <subcellularLocation>
        <location evidence="3 15">Cytoplasm</location>
    </subcellularLocation>
</comment>
<evidence type="ECO:0000256" key="6">
    <source>
        <dbReference type="ARBA" id="ARBA00007731"/>
    </source>
</evidence>
<evidence type="ECO:0000256" key="8">
    <source>
        <dbReference type="ARBA" id="ARBA00022490"/>
    </source>
</evidence>
<keyword evidence="9 15" id="KW-0028">Amino-acid biosynthesis</keyword>
<dbReference type="SUPFAM" id="SSF101386">
    <property type="entry name" value="all-alpha NTP pyrophosphatases"/>
    <property type="match status" value="1"/>
</dbReference>
<dbReference type="AlphaFoldDB" id="A0A432Z8Q0"/>
<evidence type="ECO:0000256" key="13">
    <source>
        <dbReference type="ARBA" id="ARBA00023102"/>
    </source>
</evidence>
<dbReference type="InterPro" id="IPR002496">
    <property type="entry name" value="PRib_AMP_CycHydrolase_dom"/>
</dbReference>
<keyword evidence="11 15" id="KW-0378">Hydrolase</keyword>
<evidence type="ECO:0000256" key="7">
    <source>
        <dbReference type="ARBA" id="ARBA00008299"/>
    </source>
</evidence>
<evidence type="ECO:0000256" key="11">
    <source>
        <dbReference type="ARBA" id="ARBA00022801"/>
    </source>
</evidence>
<feature type="region of interest" description="Phosphoribosyl-AMP cyclohydrolase" evidence="15">
    <location>
        <begin position="1"/>
        <end position="124"/>
    </location>
</feature>
<comment type="similarity">
    <text evidence="7 15">In the N-terminal section; belongs to the PRA-CH family.</text>
</comment>
<keyword evidence="14 15" id="KW-0511">Multifunctional enzyme</keyword>